<dbReference type="Gene3D" id="3.30.420.10">
    <property type="entry name" value="Ribonuclease H-like superfamily/Ribonuclease H"/>
    <property type="match status" value="1"/>
</dbReference>
<feature type="domain" description="RNase H type-1" evidence="2">
    <location>
        <begin position="61"/>
        <end position="179"/>
    </location>
</feature>
<proteinExistence type="predicted"/>
<dbReference type="Pfam" id="PF13456">
    <property type="entry name" value="RVT_3"/>
    <property type="match status" value="1"/>
</dbReference>
<name>A0A8D9D3K4_BRACM</name>
<evidence type="ECO:0000256" key="1">
    <source>
        <dbReference type="SAM" id="MobiDB-lite"/>
    </source>
</evidence>
<evidence type="ECO:0000313" key="4">
    <source>
        <dbReference type="Proteomes" id="UP000694005"/>
    </source>
</evidence>
<evidence type="ECO:0000259" key="2">
    <source>
        <dbReference type="Pfam" id="PF13456"/>
    </source>
</evidence>
<sequence>MARDDVDRISKKRRIGDVHSHSKVVFETQSAPTKFVDNVVYRLYFKGLVSDEIAPAMEGGKRTAIAGFGVAICDETGKLLFELKEPVSNPVINRREVEIRALIRGLSESLDLGIRNVVIYCKDCEIYQNITGRSNPKEKGVLQVFAEEVRRLRKKFDSSEATLVARNDIKFVYKLAREAVVSQTSGADGEKSDANDDDGHDGDKHVDDDDHDDDDKDNNPWAYGCGCDCGFDYPSGGVDIHSDIDIDSYIDYYTL</sequence>
<gene>
    <name evidence="3" type="ORF">BRAPAZ1V2_A06P22600.2</name>
</gene>
<dbReference type="Proteomes" id="UP000694005">
    <property type="component" value="Chromosome A06"/>
</dbReference>
<dbReference type="Gramene" id="A06p22600.2_BraZ1">
    <property type="protein sequence ID" value="A06p22600.2_BraZ1.CDS"/>
    <property type="gene ID" value="A06g22600.2_BraZ1"/>
</dbReference>
<protein>
    <recommendedName>
        <fullName evidence="2">RNase H type-1 domain-containing protein</fullName>
    </recommendedName>
</protein>
<dbReference type="GO" id="GO:0004523">
    <property type="term" value="F:RNA-DNA hybrid ribonuclease activity"/>
    <property type="evidence" value="ECO:0007669"/>
    <property type="project" value="InterPro"/>
</dbReference>
<dbReference type="EMBL" id="LS974622">
    <property type="protein sequence ID" value="CAG7870020.1"/>
    <property type="molecule type" value="Genomic_DNA"/>
</dbReference>
<evidence type="ECO:0000313" key="3">
    <source>
        <dbReference type="EMBL" id="CAG7870020.1"/>
    </source>
</evidence>
<feature type="region of interest" description="Disordered" evidence="1">
    <location>
        <begin position="184"/>
        <end position="215"/>
    </location>
</feature>
<reference evidence="3 4" key="1">
    <citation type="submission" date="2021-07" db="EMBL/GenBank/DDBJ databases">
        <authorList>
            <consortium name="Genoscope - CEA"/>
            <person name="William W."/>
        </authorList>
    </citation>
    <scope>NUCLEOTIDE SEQUENCE [LARGE SCALE GENOMIC DNA]</scope>
</reference>
<dbReference type="InterPro" id="IPR036397">
    <property type="entry name" value="RNaseH_sf"/>
</dbReference>
<dbReference type="InterPro" id="IPR002156">
    <property type="entry name" value="RNaseH_domain"/>
</dbReference>
<dbReference type="GO" id="GO:0003676">
    <property type="term" value="F:nucleic acid binding"/>
    <property type="evidence" value="ECO:0007669"/>
    <property type="project" value="InterPro"/>
</dbReference>
<dbReference type="AlphaFoldDB" id="A0A8D9D3K4"/>
<dbReference type="FunFam" id="3.30.420.10:FF:000076">
    <property type="entry name" value="RBR-type E3 ubiquitin transferase"/>
    <property type="match status" value="1"/>
</dbReference>
<organism evidence="3 4">
    <name type="scientific">Brassica campestris</name>
    <name type="common">Field mustard</name>
    <dbReference type="NCBI Taxonomy" id="3711"/>
    <lineage>
        <taxon>Eukaryota</taxon>
        <taxon>Viridiplantae</taxon>
        <taxon>Streptophyta</taxon>
        <taxon>Embryophyta</taxon>
        <taxon>Tracheophyta</taxon>
        <taxon>Spermatophyta</taxon>
        <taxon>Magnoliopsida</taxon>
        <taxon>eudicotyledons</taxon>
        <taxon>Gunneridae</taxon>
        <taxon>Pentapetalae</taxon>
        <taxon>rosids</taxon>
        <taxon>malvids</taxon>
        <taxon>Brassicales</taxon>
        <taxon>Brassicaceae</taxon>
        <taxon>Brassiceae</taxon>
        <taxon>Brassica</taxon>
    </lineage>
</organism>
<accession>A0A8D9D3K4</accession>